<protein>
    <submittedName>
        <fullName evidence="2">Uncharacterized protein LOC142175225</fullName>
    </submittedName>
</protein>
<evidence type="ECO:0000313" key="2">
    <source>
        <dbReference type="RefSeq" id="XP_075097906.1"/>
    </source>
</evidence>
<dbReference type="RefSeq" id="XP_075097906.1">
    <property type="nucleotide sequence ID" value="XM_075241805.1"/>
</dbReference>
<proteinExistence type="predicted"/>
<organism evidence="1 2">
    <name type="scientific">Nicotiana tabacum</name>
    <name type="common">Common tobacco</name>
    <dbReference type="NCBI Taxonomy" id="4097"/>
    <lineage>
        <taxon>Eukaryota</taxon>
        <taxon>Viridiplantae</taxon>
        <taxon>Streptophyta</taxon>
        <taxon>Embryophyta</taxon>
        <taxon>Tracheophyta</taxon>
        <taxon>Spermatophyta</taxon>
        <taxon>Magnoliopsida</taxon>
        <taxon>eudicotyledons</taxon>
        <taxon>Gunneridae</taxon>
        <taxon>Pentapetalae</taxon>
        <taxon>asterids</taxon>
        <taxon>lamiids</taxon>
        <taxon>Solanales</taxon>
        <taxon>Solanaceae</taxon>
        <taxon>Nicotianoideae</taxon>
        <taxon>Nicotianeae</taxon>
        <taxon>Nicotiana</taxon>
    </lineage>
</organism>
<accession>A0AC58TL10</accession>
<reference evidence="2" key="2">
    <citation type="submission" date="2025-08" db="UniProtKB">
        <authorList>
            <consortium name="RefSeq"/>
        </authorList>
    </citation>
    <scope>IDENTIFICATION</scope>
    <source>
        <tissue evidence="2">Leaf</tissue>
    </source>
</reference>
<evidence type="ECO:0000313" key="1">
    <source>
        <dbReference type="Proteomes" id="UP000790787"/>
    </source>
</evidence>
<keyword evidence="1" id="KW-1185">Reference proteome</keyword>
<name>A0AC58TL10_TOBAC</name>
<dbReference type="Proteomes" id="UP000790787">
    <property type="component" value="Chromosome 21"/>
</dbReference>
<gene>
    <name evidence="2" type="primary">LOC142175225</name>
</gene>
<reference evidence="1" key="1">
    <citation type="journal article" date="2014" name="Nat. Commun.">
        <title>The tobacco genome sequence and its comparison with those of tomato and potato.</title>
        <authorList>
            <person name="Sierro N."/>
            <person name="Battey J.N."/>
            <person name="Ouadi S."/>
            <person name="Bakaher N."/>
            <person name="Bovet L."/>
            <person name="Willig A."/>
            <person name="Goepfert S."/>
            <person name="Peitsch M.C."/>
            <person name="Ivanov N.V."/>
        </authorList>
    </citation>
    <scope>NUCLEOTIDE SEQUENCE [LARGE SCALE GENOMIC DNA]</scope>
</reference>
<sequence>MGSPWPFAAWRMDAIGPIEPAASNGHFFIMIAIDKFTKCVETSTYQAGTKKVVADFVYNNIVCRSSIQESIITGNVGNLNSDLMRRLARSSESSTAIPQPTGHK</sequence>